<organism evidence="1 2">
    <name type="scientific">Araneus ventricosus</name>
    <name type="common">Orbweaver spider</name>
    <name type="synonym">Epeira ventricosa</name>
    <dbReference type="NCBI Taxonomy" id="182803"/>
    <lineage>
        <taxon>Eukaryota</taxon>
        <taxon>Metazoa</taxon>
        <taxon>Ecdysozoa</taxon>
        <taxon>Arthropoda</taxon>
        <taxon>Chelicerata</taxon>
        <taxon>Arachnida</taxon>
        <taxon>Araneae</taxon>
        <taxon>Araneomorphae</taxon>
        <taxon>Entelegynae</taxon>
        <taxon>Araneoidea</taxon>
        <taxon>Araneidae</taxon>
        <taxon>Araneus</taxon>
    </lineage>
</organism>
<protein>
    <submittedName>
        <fullName evidence="1">Uncharacterized protein</fullName>
    </submittedName>
</protein>
<dbReference type="EMBL" id="BGPR01003927">
    <property type="protein sequence ID" value="GBM94005.1"/>
    <property type="molecule type" value="Genomic_DNA"/>
</dbReference>
<reference evidence="1 2" key="1">
    <citation type="journal article" date="2019" name="Sci. Rep.">
        <title>Orb-weaving spider Araneus ventricosus genome elucidates the spidroin gene catalogue.</title>
        <authorList>
            <person name="Kono N."/>
            <person name="Nakamura H."/>
            <person name="Ohtoshi R."/>
            <person name="Moran D.A.P."/>
            <person name="Shinohara A."/>
            <person name="Yoshida Y."/>
            <person name="Fujiwara M."/>
            <person name="Mori M."/>
            <person name="Tomita M."/>
            <person name="Arakawa K."/>
        </authorList>
    </citation>
    <scope>NUCLEOTIDE SEQUENCE [LARGE SCALE GENOMIC DNA]</scope>
</reference>
<dbReference type="Proteomes" id="UP000499080">
    <property type="component" value="Unassembled WGS sequence"/>
</dbReference>
<dbReference type="AlphaFoldDB" id="A0A4Y2JW51"/>
<evidence type="ECO:0000313" key="1">
    <source>
        <dbReference type="EMBL" id="GBM94005.1"/>
    </source>
</evidence>
<gene>
    <name evidence="1" type="ORF">AVEN_184897_1</name>
</gene>
<accession>A0A4Y2JW51</accession>
<evidence type="ECO:0000313" key="2">
    <source>
        <dbReference type="Proteomes" id="UP000499080"/>
    </source>
</evidence>
<keyword evidence="2" id="KW-1185">Reference proteome</keyword>
<comment type="caution">
    <text evidence="1">The sequence shown here is derived from an EMBL/GenBank/DDBJ whole genome shotgun (WGS) entry which is preliminary data.</text>
</comment>
<name>A0A4Y2JW51_ARAVE</name>
<sequence>MQCSQSLPCLGTWGKMNDLSSSDSKFWFSDQRIISRITNITFDDLSDRATTCYWRLSQKSNTSIIVQNKRSLASLASESQGKRDSAYLSVVRGSLSEVRLICWCENAENRCCLKFFGWPNRFGEMPVNDRTLEASESMDGYLSTVPTNCCRLCVCRRNGPNANKVQSPSTTLCNQVTDHGNKALSPVHAWRFVSDTSLTAKIPEK</sequence>
<proteinExistence type="predicted"/>